<feature type="domain" description="YCII-related" evidence="3">
    <location>
        <begin position="1"/>
        <end position="108"/>
    </location>
</feature>
<protein>
    <recommendedName>
        <fullName evidence="3">YCII-related domain-containing protein</fullName>
    </recommendedName>
</protein>
<dbReference type="RefSeq" id="WP_147067678.1">
    <property type="nucleotide sequence ID" value="NZ_BAAARO010000015.1"/>
</dbReference>
<gene>
    <name evidence="4" type="ORF">TAE01_30750</name>
</gene>
<feature type="region of interest" description="Disordered" evidence="2">
    <location>
        <begin position="142"/>
        <end position="165"/>
    </location>
</feature>
<evidence type="ECO:0000313" key="4">
    <source>
        <dbReference type="EMBL" id="GEO31265.1"/>
    </source>
</evidence>
<dbReference type="Pfam" id="PF03795">
    <property type="entry name" value="YCII"/>
    <property type="match status" value="1"/>
</dbReference>
<comment type="caution">
    <text evidence="4">The sequence shown here is derived from an EMBL/GenBank/DDBJ whole genome shotgun (WGS) entry which is preliminary data.</text>
</comment>
<sequence>MKYVILIHSNPQPWGHPTGDFVAEALARPTEERERGGAAFDAMLEELSRSGELKGGEALGDPAAARLYRWDVAGTVATDGPYAESKEHLAGFFLLDVATRERAEELAVRFAGPGDTVELRPAHVWEDEGNGHCRSCDVRLSHASHDRPPAHGGTLRGDLRVHPER</sequence>
<evidence type="ECO:0000259" key="3">
    <source>
        <dbReference type="Pfam" id="PF03795"/>
    </source>
</evidence>
<dbReference type="AlphaFoldDB" id="A0A512D467"/>
<reference evidence="4 5" key="1">
    <citation type="submission" date="2019-07" db="EMBL/GenBank/DDBJ databases">
        <title>Whole genome shotgun sequence of Terrabacter aerolatus NBRC 106305.</title>
        <authorList>
            <person name="Hosoyama A."/>
            <person name="Uohara A."/>
            <person name="Ohji S."/>
            <person name="Ichikawa N."/>
        </authorList>
    </citation>
    <scope>NUCLEOTIDE SEQUENCE [LARGE SCALE GENOMIC DNA]</scope>
    <source>
        <strain evidence="4 5">NBRC 106305</strain>
    </source>
</reference>
<dbReference type="Gene3D" id="3.30.70.1060">
    <property type="entry name" value="Dimeric alpha+beta barrel"/>
    <property type="match status" value="1"/>
</dbReference>
<dbReference type="SUPFAM" id="SSF54909">
    <property type="entry name" value="Dimeric alpha+beta barrel"/>
    <property type="match status" value="1"/>
</dbReference>
<evidence type="ECO:0000313" key="5">
    <source>
        <dbReference type="Proteomes" id="UP000321534"/>
    </source>
</evidence>
<proteinExistence type="inferred from homology"/>
<name>A0A512D467_9MICO</name>
<dbReference type="PANTHER" id="PTHR35174:SF3">
    <property type="entry name" value="BLL7171 PROTEIN"/>
    <property type="match status" value="1"/>
</dbReference>
<dbReference type="PANTHER" id="PTHR35174">
    <property type="entry name" value="BLL7171 PROTEIN-RELATED"/>
    <property type="match status" value="1"/>
</dbReference>
<organism evidence="4 5">
    <name type="scientific">Terrabacter aerolatus</name>
    <dbReference type="NCBI Taxonomy" id="422442"/>
    <lineage>
        <taxon>Bacteria</taxon>
        <taxon>Bacillati</taxon>
        <taxon>Actinomycetota</taxon>
        <taxon>Actinomycetes</taxon>
        <taxon>Micrococcales</taxon>
        <taxon>Intrasporangiaceae</taxon>
        <taxon>Terrabacter</taxon>
    </lineage>
</organism>
<dbReference type="Proteomes" id="UP000321534">
    <property type="component" value="Unassembled WGS sequence"/>
</dbReference>
<dbReference type="InterPro" id="IPR011008">
    <property type="entry name" value="Dimeric_a/b-barrel"/>
</dbReference>
<dbReference type="EMBL" id="BJYX01000018">
    <property type="protein sequence ID" value="GEO31265.1"/>
    <property type="molecule type" value="Genomic_DNA"/>
</dbReference>
<accession>A0A512D467</accession>
<dbReference type="OrthoDB" id="668782at2"/>
<keyword evidence="5" id="KW-1185">Reference proteome</keyword>
<evidence type="ECO:0000256" key="1">
    <source>
        <dbReference type="ARBA" id="ARBA00007689"/>
    </source>
</evidence>
<evidence type="ECO:0000256" key="2">
    <source>
        <dbReference type="SAM" id="MobiDB-lite"/>
    </source>
</evidence>
<dbReference type="InterPro" id="IPR005545">
    <property type="entry name" value="YCII"/>
</dbReference>
<comment type="similarity">
    <text evidence="1">Belongs to the YciI family.</text>
</comment>